<feature type="region of interest" description="Disordered" evidence="1">
    <location>
        <begin position="473"/>
        <end position="544"/>
    </location>
</feature>
<organism evidence="3 4">
    <name type="scientific">Nibrella saemangeumensis</name>
    <dbReference type="NCBI Taxonomy" id="1084526"/>
    <lineage>
        <taxon>Bacteria</taxon>
        <taxon>Pseudomonadati</taxon>
        <taxon>Bacteroidota</taxon>
        <taxon>Cytophagia</taxon>
        <taxon>Cytophagales</taxon>
        <taxon>Spirosomataceae</taxon>
        <taxon>Nibrella</taxon>
    </lineage>
</organism>
<feature type="compositionally biased region" description="Basic and acidic residues" evidence="1">
    <location>
        <begin position="473"/>
        <end position="486"/>
    </location>
</feature>
<dbReference type="Gene3D" id="3.40.570.10">
    <property type="entry name" value="Extracellular Endonuclease, subunit A"/>
    <property type="match status" value="1"/>
</dbReference>
<evidence type="ECO:0000313" key="4">
    <source>
        <dbReference type="Proteomes" id="UP001501175"/>
    </source>
</evidence>
<reference evidence="4" key="1">
    <citation type="journal article" date="2019" name="Int. J. Syst. Evol. Microbiol.">
        <title>The Global Catalogue of Microorganisms (GCM) 10K type strain sequencing project: providing services to taxonomists for standard genome sequencing and annotation.</title>
        <authorList>
            <consortium name="The Broad Institute Genomics Platform"/>
            <consortium name="The Broad Institute Genome Sequencing Center for Infectious Disease"/>
            <person name="Wu L."/>
            <person name="Ma J."/>
        </authorList>
    </citation>
    <scope>NUCLEOTIDE SEQUENCE [LARGE SCALE GENOMIC DNA]</scope>
    <source>
        <strain evidence="4">JCM 17927</strain>
    </source>
</reference>
<keyword evidence="4" id="KW-1185">Reference proteome</keyword>
<dbReference type="InterPro" id="IPR044929">
    <property type="entry name" value="DNA/RNA_non-sp_Endonuclease_sf"/>
</dbReference>
<dbReference type="EMBL" id="BAABHD010000032">
    <property type="protein sequence ID" value="GAA4460560.1"/>
    <property type="molecule type" value="Genomic_DNA"/>
</dbReference>
<gene>
    <name evidence="3" type="ORF">GCM10023189_35840</name>
</gene>
<feature type="region of interest" description="Disordered" evidence="1">
    <location>
        <begin position="1404"/>
        <end position="1429"/>
    </location>
</feature>
<protein>
    <recommendedName>
        <fullName evidence="2">eCIS core domain-containing protein</fullName>
    </recommendedName>
</protein>
<dbReference type="Pfam" id="PF13699">
    <property type="entry name" value="eCIS_core"/>
    <property type="match status" value="1"/>
</dbReference>
<dbReference type="Proteomes" id="UP001501175">
    <property type="component" value="Unassembled WGS sequence"/>
</dbReference>
<dbReference type="InterPro" id="IPR025295">
    <property type="entry name" value="eCIS_core_dom"/>
</dbReference>
<proteinExistence type="predicted"/>
<evidence type="ECO:0000313" key="3">
    <source>
        <dbReference type="EMBL" id="GAA4460560.1"/>
    </source>
</evidence>
<name>A0ABP8N703_9BACT</name>
<evidence type="ECO:0000259" key="2">
    <source>
        <dbReference type="Pfam" id="PF13699"/>
    </source>
</evidence>
<sequence>MSTPGDVYEQEADTTADRVVRMPETAFIGTSPAEAPELARQAINEEEKEQVQAKAEPLTISRMADEYREEEAVQPKRINTLQRYEDQNAGFLYDAGPDTFNQPAIQRKNIAIHPSDIVQRSGRGSPLVSQQFEESLHNTSSGGNPLPQSTRSFMEDRFGADFSGVRIHTDVSAQQMSRDIHAHAFTHSNHIYFNSGQFNPDSSTGKTLLAHELTHTIQQGASPVAPAVTPKHQFTSIQPKSIQRQESTVSQLNQALRFAKAEEGKVNANAEGPDGYRLGWQRLLEYFKTAMGEDKVVSGFGSSGYEQGTVSEQYIKKKDTYNGQVANQPPDVRAERDAMPSWCGIYVFWALNKGGVPMPKWTLGGRAVTPEAAYPPGHIPKPGDIAYRNQNSHYALVEKADGAGPSANVVTLNGNTAGEDNLGAQVQTRTHPLSQWTGFFNPLTLMEGELRDAEGAEKDTKARSLKELRRDKFRVQRKESEGKDPETELVQTRPDLSAWHVTPDGHLQRSEEGPQEEESEELQRSADSPQAELADETPVDEDETVQRKAAQKAFIVQTRAELAARIRSTPAGLQLVQASWLGDAWDAVTGIADEIAGWIEKGIDKAKEFVLEKVRDFVMEIRGYKLLRYILGYDPITGEEVVRNARTLLDAVLDLIRLPGGSGGGVVRRVLDYFNATDPVANWLLSAVERFIELIKGIGARFEQFWDSLSLDDVGDPGGVIDRVADLFKGIILDILSFVAECATTFLTMVKDVAINFAVDFVRNHFPNAFELLCLVLGENPINGERVERDGTNILNAGLKVLGARGEQIKQQMITNGIFKRCADWIDRGISVVTESVSEIKNGFITLWNTLTFDSLFHPIDTFNTIVDTFRRPVTRVTDFIYDTVVELLTILKDALLGRLSAFAQNTRGYYLITVILGRDPFTGKTVERNTENLIHGFLSLMEGGEAQFQQMKESGAIDRMTQKVTAAVKRLNFTWDYIVGLFTGLWESLDWTDFLNPIGVFRKVVGTFLQPVRRLVAFVVEIIKIVVEILMIVMNFPIDIVSSIISKVIALFDTIKRDPIGFLMNLLRAIKQGFIQFFDHIITHLLNGLADWFFHQLRELGIQRPTDLSFRSILKLVMEILGISLQRIMDKVWKKLEEKIGKEKVAKIKLWIDRLEGIWKFIKDVMERGPVAIWEYIQEQLSNLWSMIVDAAKNWIMERIVNAVIGKLLSMLDPTGIMAVINSVIAIYRAVQSFIAYLRELLEIINSFVNGVAEIATGNIKVAADYLERTAASGIPVMIGFLANQVGLDKVADKLVEVIGMLREKIDKAVDWLVDKAVSLGLQFLESLVSLGKKALSAIKRWLGLEKPFEGADGQPHKLYFAGSETSPVLMVRSNPTAYASFIDLVDVGTDEKKVKAKGEAKGIAKQIDDKRQEPLDGKTEEEKEKSKETKLADVEKLLADLAVPTAVLFGNAAAAGEPQIDNTVQSAGFGITMKAVRLNKQQKVKGSPPTASMLPAYVTLNNRRQAGGASYYVKGHLLNENIGGEGKWPNLTPLSREGNSNHESEVESLVKAAVNSGAVVEYNVTAVYGYGKNASKIPADDPMAAEKLKIVQEEVNVPTQLQCEAYILENQNGTFGRKQAIVNTSVENPVGQEANTYVLEGTPARPTIYLNEASTSVLATIEGLDSSLADKIRLAHEKNSELFGKSRFTSYYELSDARKNNAFHRVFKTEAEQNKIIALADVKYVKLFRGTSAATPGLMT</sequence>
<feature type="compositionally biased region" description="Acidic residues" evidence="1">
    <location>
        <begin position="533"/>
        <end position="543"/>
    </location>
</feature>
<evidence type="ECO:0000256" key="1">
    <source>
        <dbReference type="SAM" id="MobiDB-lite"/>
    </source>
</evidence>
<comment type="caution">
    <text evidence="3">The sequence shown here is derived from an EMBL/GenBank/DDBJ whole genome shotgun (WGS) entry which is preliminary data.</text>
</comment>
<accession>A0ABP8N703</accession>
<feature type="domain" description="eCIS core" evidence="2">
    <location>
        <begin position="145"/>
        <end position="221"/>
    </location>
</feature>